<dbReference type="Pfam" id="PF00373">
    <property type="entry name" value="FERM_M"/>
    <property type="match status" value="1"/>
</dbReference>
<evidence type="ECO:0000259" key="2">
    <source>
        <dbReference type="PROSITE" id="PS50003"/>
    </source>
</evidence>
<dbReference type="InterPro" id="IPR011993">
    <property type="entry name" value="PH-like_dom_sf"/>
</dbReference>
<dbReference type="InterPro" id="IPR037843">
    <property type="entry name" value="Kindlin/fermitin"/>
</dbReference>
<dbReference type="PANTHER" id="PTHR16160:SF13">
    <property type="entry name" value="FERMITIN 2-RELATED"/>
    <property type="match status" value="1"/>
</dbReference>
<dbReference type="InterPro" id="IPR019749">
    <property type="entry name" value="Band_41_domain"/>
</dbReference>
<dbReference type="Pfam" id="PF00169">
    <property type="entry name" value="PH"/>
    <property type="match status" value="1"/>
</dbReference>
<feature type="region of interest" description="Disordered" evidence="1">
    <location>
        <begin position="266"/>
        <end position="291"/>
    </location>
</feature>
<feature type="compositionally biased region" description="Polar residues" evidence="1">
    <location>
        <begin position="266"/>
        <end position="279"/>
    </location>
</feature>
<dbReference type="EMBL" id="IACF01002386">
    <property type="protein sequence ID" value="LAB68042.1"/>
    <property type="molecule type" value="mRNA"/>
</dbReference>
<evidence type="ECO:0000256" key="1">
    <source>
        <dbReference type="SAM" id="MobiDB-lite"/>
    </source>
</evidence>
<dbReference type="Gene3D" id="2.30.29.30">
    <property type="entry name" value="Pleckstrin-homology domain (PH domain)/Phosphotyrosine-binding domain (PTB)"/>
    <property type="match status" value="2"/>
</dbReference>
<dbReference type="PROSITE" id="PS00661">
    <property type="entry name" value="FERM_2"/>
    <property type="match status" value="1"/>
</dbReference>
<evidence type="ECO:0000313" key="3">
    <source>
        <dbReference type="EMBL" id="LAB68042.1"/>
    </source>
</evidence>
<dbReference type="InterPro" id="IPR001849">
    <property type="entry name" value="PH_domain"/>
</dbReference>
<organism evidence="3">
    <name type="scientific">Hirondellea gigas</name>
    <dbReference type="NCBI Taxonomy" id="1518452"/>
    <lineage>
        <taxon>Eukaryota</taxon>
        <taxon>Metazoa</taxon>
        <taxon>Ecdysozoa</taxon>
        <taxon>Arthropoda</taxon>
        <taxon>Crustacea</taxon>
        <taxon>Multicrustacea</taxon>
        <taxon>Malacostraca</taxon>
        <taxon>Eumalacostraca</taxon>
        <taxon>Peracarida</taxon>
        <taxon>Amphipoda</taxon>
        <taxon>Amphilochidea</taxon>
        <taxon>Lysianassida</taxon>
        <taxon>Lysianassidira</taxon>
        <taxon>Lysianassoidea</taxon>
        <taxon>Lysianassidae</taxon>
        <taxon>Hirondellea</taxon>
    </lineage>
</organism>
<protein>
    <submittedName>
        <fullName evidence="3">Unc-112-related protein-like</fullName>
    </submittedName>
</protein>
<dbReference type="InterPro" id="IPR014352">
    <property type="entry name" value="FERM/acyl-CoA-bd_prot_sf"/>
</dbReference>
<dbReference type="InterPro" id="IPR019747">
    <property type="entry name" value="FERM_CS"/>
</dbReference>
<dbReference type="SMART" id="SM00295">
    <property type="entry name" value="B41"/>
    <property type="match status" value="1"/>
</dbReference>
<dbReference type="InterPro" id="IPR019748">
    <property type="entry name" value="FERM_central"/>
</dbReference>
<sequence length="724" mass="81930">MFPNNGSAHNHSFGSNMSHSPTPAATPPPTTSFGLGDGSWELRIYVTDLQMDRVLRVKSDVHIGGVMLRLVEDLDIAIDWSDHALWWPDKNTWLTHTRSTLDQCGVTATAELEFTPMHKILRVQLPDLREMDFRVDFSVKTFNAVVSLCKQMGIRHPEELSFSKPVSAEDLKYNYAERQMKKVSMAKTINGQIPADTNSFVANKSHNSSNGSLERSSHHTPGSPSTPVGTLRHHNTSASSNGYNSSMNTSSGSNIYETVEAQEQLNNSLTNSPSRPPDSSKTKPPRPKTLLEKARMNVGWLDSSLSIMEQGVREGHTLLLRFKFYSFYDLNPIYDGARINLIYNQAKYAIINEEIDCTEEEMLMFAALQLQVNMQVLQPQHVSQTNTDDDIDRALNELQVSLEGGNQLTPNIPGSSDIMNVPELKGNLKFMKPRRFTLKSYKMYFFVCRDMRLSYYRSSDEADLLETIDLRGCEVTPDVVLATGRYGIRLEVPAKEQGMTEYMLRCNDEDQYARWMAAMRLASKGKSLADSSYQSEVRGIQAFLSLQQPARNPVQIPEHIDIHVEDFLAPRFVRKIKGKGQTRILEAHSNVKELGLVEAKMQFIRAWQALPEFGLTLFLVKYMGHKKEELLGVAFNRIMKMELNTGDHIKTLRYNTIKAWNVNWGTKNMMIQAEGDPLVFSCLTADCKVVHEFIGGYIFLSMRTKDANQTLNEELFHKLTGGWA</sequence>
<feature type="domain" description="PH" evidence="2">
    <location>
        <begin position="421"/>
        <end position="524"/>
    </location>
</feature>
<name>A0A2P2I202_9CRUS</name>
<dbReference type="PROSITE" id="PS50003">
    <property type="entry name" value="PH_DOMAIN"/>
    <property type="match status" value="1"/>
</dbReference>
<dbReference type="GO" id="GO:0030055">
    <property type="term" value="C:cell-substrate junction"/>
    <property type="evidence" value="ECO:0007669"/>
    <property type="project" value="TreeGrafter"/>
</dbReference>
<dbReference type="InterPro" id="IPR035963">
    <property type="entry name" value="FERM_2"/>
</dbReference>
<dbReference type="GO" id="GO:0048731">
    <property type="term" value="P:system development"/>
    <property type="evidence" value="ECO:0007669"/>
    <property type="project" value="UniProtKB-ARBA"/>
</dbReference>
<feature type="compositionally biased region" description="Polar residues" evidence="1">
    <location>
        <begin position="236"/>
        <end position="252"/>
    </location>
</feature>
<dbReference type="InterPro" id="IPR040790">
    <property type="entry name" value="Kindlin_2_N"/>
</dbReference>
<dbReference type="GO" id="GO:0007229">
    <property type="term" value="P:integrin-mediated signaling pathway"/>
    <property type="evidence" value="ECO:0007669"/>
    <property type="project" value="InterPro"/>
</dbReference>
<feature type="region of interest" description="Disordered" evidence="1">
    <location>
        <begin position="1"/>
        <end position="32"/>
    </location>
</feature>
<dbReference type="SUPFAM" id="SSF50729">
    <property type="entry name" value="PH domain-like"/>
    <property type="match status" value="2"/>
</dbReference>
<dbReference type="Pfam" id="PF18124">
    <property type="entry name" value="Kindlin_2_N"/>
    <property type="match status" value="1"/>
</dbReference>
<dbReference type="SMART" id="SM00233">
    <property type="entry name" value="PH"/>
    <property type="match status" value="1"/>
</dbReference>
<reference evidence="3" key="2">
    <citation type="journal article" date="2018" name="Biosci. Biotechnol. Biochem.">
        <title>Polysaccharide hydrolase of the hadal zone amphipods Hirondellea gigas.</title>
        <authorList>
            <person name="Kobayashi H."/>
            <person name="Nagahama T."/>
            <person name="Arai W."/>
            <person name="Sasagawa Y."/>
            <person name="Umeda M."/>
            <person name="Hayashi T."/>
            <person name="Nikaido I."/>
            <person name="Watanabe H."/>
            <person name="Oguri K."/>
            <person name="Kitazato H."/>
            <person name="Fujioka K."/>
            <person name="Kido Y."/>
            <person name="Takami H."/>
        </authorList>
    </citation>
    <scope>NUCLEOTIDE SEQUENCE</scope>
    <source>
        <tissue evidence="3">Whole body</tissue>
    </source>
</reference>
<dbReference type="CDD" id="cd17095">
    <property type="entry name" value="FERM_F0_kindlins"/>
    <property type="match status" value="1"/>
</dbReference>
<dbReference type="CDD" id="cd17096">
    <property type="entry name" value="FERM_F1_kindlins"/>
    <property type="match status" value="1"/>
</dbReference>
<dbReference type="SUPFAM" id="SSF47031">
    <property type="entry name" value="Second domain of FERM"/>
    <property type="match status" value="1"/>
</dbReference>
<feature type="compositionally biased region" description="Polar residues" evidence="1">
    <location>
        <begin position="196"/>
        <end position="214"/>
    </location>
</feature>
<dbReference type="Gene3D" id="1.20.80.10">
    <property type="match status" value="1"/>
</dbReference>
<reference evidence="4" key="1">
    <citation type="submission" date="2017-11" db="EMBL/GenBank/DDBJ databases">
        <title>The sensing device of the deep-sea amphipod.</title>
        <authorList>
            <person name="Kobayashi H."/>
            <person name="Nagahama T."/>
            <person name="Arai W."/>
            <person name="Sasagawa Y."/>
            <person name="Umeda M."/>
            <person name="Hayashi T."/>
            <person name="Nikaido I."/>
            <person name="Watanabe H."/>
            <person name="Oguri K."/>
            <person name="Kitazato H."/>
            <person name="Fujioka K."/>
            <person name="Kido Y."/>
            <person name="Takami H."/>
        </authorList>
    </citation>
    <scope>NUCLEOTIDE SEQUENCE</scope>
    <source>
        <tissue evidence="4">Whole body</tissue>
    </source>
</reference>
<dbReference type="GO" id="GO:0005178">
    <property type="term" value="F:integrin binding"/>
    <property type="evidence" value="ECO:0007669"/>
    <property type="project" value="TreeGrafter"/>
</dbReference>
<dbReference type="AlphaFoldDB" id="A0A2P2I202"/>
<proteinExistence type="evidence at transcript level"/>
<evidence type="ECO:0000313" key="4">
    <source>
        <dbReference type="EMBL" id="LAC20222.1"/>
    </source>
</evidence>
<dbReference type="Gene3D" id="3.10.20.90">
    <property type="entry name" value="Phosphatidylinositol 3-kinase Catalytic Subunit, Chain A, domain 1"/>
    <property type="match status" value="2"/>
</dbReference>
<feature type="region of interest" description="Disordered" evidence="1">
    <location>
        <begin position="196"/>
        <end position="252"/>
    </location>
</feature>
<dbReference type="EMBL" id="IACT01000844">
    <property type="protein sequence ID" value="LAC20222.1"/>
    <property type="molecule type" value="mRNA"/>
</dbReference>
<dbReference type="GO" id="GO:0007160">
    <property type="term" value="P:cell-matrix adhesion"/>
    <property type="evidence" value="ECO:0007669"/>
    <property type="project" value="TreeGrafter"/>
</dbReference>
<dbReference type="CDD" id="cd14473">
    <property type="entry name" value="FERM_B-lobe"/>
    <property type="match status" value="1"/>
</dbReference>
<feature type="compositionally biased region" description="Polar residues" evidence="1">
    <location>
        <begin position="1"/>
        <end position="20"/>
    </location>
</feature>
<dbReference type="PANTHER" id="PTHR16160">
    <property type="entry name" value="FERMITIN 2-RELATED"/>
    <property type="match status" value="1"/>
</dbReference>
<dbReference type="CDD" id="cd13205">
    <property type="entry name" value="FERM_C_fermitin"/>
    <property type="match status" value="1"/>
</dbReference>
<accession>A0A2P2I202</accession>